<evidence type="ECO:0000259" key="11">
    <source>
        <dbReference type="Pfam" id="PF02230"/>
    </source>
</evidence>
<dbReference type="GO" id="GO:0052689">
    <property type="term" value="F:carboxylic ester hydrolase activity"/>
    <property type="evidence" value="ECO:0007669"/>
    <property type="project" value="TreeGrafter"/>
</dbReference>
<dbReference type="EC" id="3.1.2.22" evidence="3"/>
<evidence type="ECO:0000256" key="6">
    <source>
        <dbReference type="ARBA" id="ARBA00022832"/>
    </source>
</evidence>
<keyword evidence="4" id="KW-0963">Cytoplasm</keyword>
<evidence type="ECO:0000313" key="12">
    <source>
        <dbReference type="EMBL" id="KAK3913552.1"/>
    </source>
</evidence>
<name>A0AAE1LCY0_9NEOP</name>
<evidence type="ECO:0000256" key="8">
    <source>
        <dbReference type="ARBA" id="ARBA00031195"/>
    </source>
</evidence>
<feature type="domain" description="Phospholipase/carboxylesterase/thioesterase" evidence="11">
    <location>
        <begin position="71"/>
        <end position="281"/>
    </location>
</feature>
<evidence type="ECO:0000256" key="4">
    <source>
        <dbReference type="ARBA" id="ARBA00022490"/>
    </source>
</evidence>
<dbReference type="Pfam" id="PF02230">
    <property type="entry name" value="Abhydrolase_2"/>
    <property type="match status" value="1"/>
</dbReference>
<dbReference type="InterPro" id="IPR003140">
    <property type="entry name" value="PLipase/COase/thioEstase"/>
</dbReference>
<evidence type="ECO:0000256" key="5">
    <source>
        <dbReference type="ARBA" id="ARBA00022801"/>
    </source>
</evidence>
<keyword evidence="7" id="KW-0443">Lipid metabolism</keyword>
<sequence length="286" mass="30563">MTKKHQYLSSVPVKPVKPCVSVNIKVNVFKLAFLISCVVVVRGGVIDSSFDSRESINHSTSENSSVNMAGTPVVIGATAKHTATLIFLHGLGDTGHGWASAMGALKAPFMKVICPTAQTIPVTLNSGFKMPAWFDLKSLDASGPEDESGIKKASQLIHSMIDAEVSAGIPSNRIVIGGFSQGGALALYSALTYAKPLGGVVALSCWLPLNKSFPSFVVGNKETPFLQCHGDCDPIVPFKWGQMTASILKGYLKSIEFKTYGGLMHSSSDEEMNDIKEFVQKQLPNV</sequence>
<keyword evidence="13" id="KW-1185">Reference proteome</keyword>
<organism evidence="12 13">
    <name type="scientific">Frankliniella fusca</name>
    <dbReference type="NCBI Taxonomy" id="407009"/>
    <lineage>
        <taxon>Eukaryota</taxon>
        <taxon>Metazoa</taxon>
        <taxon>Ecdysozoa</taxon>
        <taxon>Arthropoda</taxon>
        <taxon>Hexapoda</taxon>
        <taxon>Insecta</taxon>
        <taxon>Pterygota</taxon>
        <taxon>Neoptera</taxon>
        <taxon>Paraneoptera</taxon>
        <taxon>Thysanoptera</taxon>
        <taxon>Terebrantia</taxon>
        <taxon>Thripoidea</taxon>
        <taxon>Thripidae</taxon>
        <taxon>Frankliniella</taxon>
    </lineage>
</organism>
<dbReference type="PANTHER" id="PTHR10655">
    <property type="entry name" value="LYSOPHOSPHOLIPASE-RELATED"/>
    <property type="match status" value="1"/>
</dbReference>
<dbReference type="GO" id="GO:0008474">
    <property type="term" value="F:palmitoyl-(protein) hydrolase activity"/>
    <property type="evidence" value="ECO:0007669"/>
    <property type="project" value="UniProtKB-EC"/>
</dbReference>
<dbReference type="GO" id="GO:0006631">
    <property type="term" value="P:fatty acid metabolic process"/>
    <property type="evidence" value="ECO:0007669"/>
    <property type="project" value="UniProtKB-KW"/>
</dbReference>
<dbReference type="FunFam" id="3.40.50.1820:FF:000010">
    <property type="entry name" value="Acyl-protein thioesterase 2"/>
    <property type="match status" value="1"/>
</dbReference>
<evidence type="ECO:0000256" key="10">
    <source>
        <dbReference type="ARBA" id="ARBA00048656"/>
    </source>
</evidence>
<dbReference type="Gene3D" id="3.40.50.1820">
    <property type="entry name" value="alpha/beta hydrolase"/>
    <property type="match status" value="1"/>
</dbReference>
<dbReference type="Proteomes" id="UP001219518">
    <property type="component" value="Unassembled WGS sequence"/>
</dbReference>
<dbReference type="GO" id="GO:0005737">
    <property type="term" value="C:cytoplasm"/>
    <property type="evidence" value="ECO:0007669"/>
    <property type="project" value="UniProtKB-SubCell"/>
</dbReference>
<gene>
    <name evidence="12" type="ORF">KUF71_023009</name>
</gene>
<comment type="subcellular location">
    <subcellularLocation>
        <location evidence="1">Cytoplasm</location>
    </subcellularLocation>
</comment>
<dbReference type="SUPFAM" id="SSF53474">
    <property type="entry name" value="alpha/beta-Hydrolases"/>
    <property type="match status" value="1"/>
</dbReference>
<comment type="similarity">
    <text evidence="2">Belongs to the AB hydrolase superfamily. AB hydrolase 2 family.</text>
</comment>
<evidence type="ECO:0000313" key="13">
    <source>
        <dbReference type="Proteomes" id="UP001219518"/>
    </source>
</evidence>
<proteinExistence type="inferred from homology"/>
<comment type="catalytic activity">
    <reaction evidence="9">
        <text>S-hexadecanoyl-L-cysteinyl-[protein] + H2O = L-cysteinyl-[protein] + hexadecanoate + H(+)</text>
        <dbReference type="Rhea" id="RHEA:19233"/>
        <dbReference type="Rhea" id="RHEA-COMP:10131"/>
        <dbReference type="Rhea" id="RHEA-COMP:11032"/>
        <dbReference type="ChEBI" id="CHEBI:7896"/>
        <dbReference type="ChEBI" id="CHEBI:15377"/>
        <dbReference type="ChEBI" id="CHEBI:15378"/>
        <dbReference type="ChEBI" id="CHEBI:29950"/>
        <dbReference type="ChEBI" id="CHEBI:74151"/>
        <dbReference type="EC" id="3.1.2.22"/>
    </reaction>
</comment>
<reference evidence="12" key="1">
    <citation type="submission" date="2021-07" db="EMBL/GenBank/DDBJ databases">
        <authorList>
            <person name="Catto M.A."/>
            <person name="Jacobson A."/>
            <person name="Kennedy G."/>
            <person name="Labadie P."/>
            <person name="Hunt B.G."/>
            <person name="Srinivasan R."/>
        </authorList>
    </citation>
    <scope>NUCLEOTIDE SEQUENCE</scope>
    <source>
        <strain evidence="12">PL_HMW_Pooled</strain>
        <tissue evidence="12">Head</tissue>
    </source>
</reference>
<dbReference type="EMBL" id="JAHWGI010000328">
    <property type="protein sequence ID" value="KAK3913552.1"/>
    <property type="molecule type" value="Genomic_DNA"/>
</dbReference>
<dbReference type="PANTHER" id="PTHR10655:SF68">
    <property type="entry name" value="PALMITOYL-PROTEIN HYDROLASE"/>
    <property type="match status" value="1"/>
</dbReference>
<evidence type="ECO:0000256" key="1">
    <source>
        <dbReference type="ARBA" id="ARBA00004496"/>
    </source>
</evidence>
<keyword evidence="5" id="KW-0378">Hydrolase</keyword>
<keyword evidence="6" id="KW-0276">Fatty acid metabolism</keyword>
<dbReference type="InterPro" id="IPR050565">
    <property type="entry name" value="LYPA1-2/EST-like"/>
</dbReference>
<evidence type="ECO:0000256" key="2">
    <source>
        <dbReference type="ARBA" id="ARBA00006499"/>
    </source>
</evidence>
<comment type="catalytic activity">
    <reaction evidence="10">
        <text>1-hexadecanoyl-sn-glycero-3-phosphocholine + H2O = sn-glycerol 3-phosphocholine + hexadecanoate + H(+)</text>
        <dbReference type="Rhea" id="RHEA:40435"/>
        <dbReference type="ChEBI" id="CHEBI:7896"/>
        <dbReference type="ChEBI" id="CHEBI:15377"/>
        <dbReference type="ChEBI" id="CHEBI:15378"/>
        <dbReference type="ChEBI" id="CHEBI:16870"/>
        <dbReference type="ChEBI" id="CHEBI:72998"/>
    </reaction>
    <physiologicalReaction direction="left-to-right" evidence="10">
        <dbReference type="Rhea" id="RHEA:40436"/>
    </physiologicalReaction>
</comment>
<protein>
    <recommendedName>
        <fullName evidence="3">palmitoyl-protein hydrolase</fullName>
        <ecNumber evidence="3">3.1.2.22</ecNumber>
    </recommendedName>
    <alternativeName>
        <fullName evidence="8">Palmitoyl-protein hydrolase</fullName>
    </alternativeName>
</protein>
<accession>A0AAE1LCY0</accession>
<reference evidence="12" key="2">
    <citation type="journal article" date="2023" name="BMC Genomics">
        <title>Pest status, molecular evolution, and epigenetic factors derived from the genome assembly of Frankliniella fusca, a thysanopteran phytovirus vector.</title>
        <authorList>
            <person name="Catto M.A."/>
            <person name="Labadie P.E."/>
            <person name="Jacobson A.L."/>
            <person name="Kennedy G.G."/>
            <person name="Srinivasan R."/>
            <person name="Hunt B.G."/>
        </authorList>
    </citation>
    <scope>NUCLEOTIDE SEQUENCE</scope>
    <source>
        <strain evidence="12">PL_HMW_Pooled</strain>
    </source>
</reference>
<dbReference type="AlphaFoldDB" id="A0AAE1LCY0"/>
<evidence type="ECO:0000256" key="7">
    <source>
        <dbReference type="ARBA" id="ARBA00023098"/>
    </source>
</evidence>
<comment type="caution">
    <text evidence="12">The sequence shown here is derived from an EMBL/GenBank/DDBJ whole genome shotgun (WGS) entry which is preliminary data.</text>
</comment>
<dbReference type="InterPro" id="IPR029058">
    <property type="entry name" value="AB_hydrolase_fold"/>
</dbReference>
<evidence type="ECO:0000256" key="3">
    <source>
        <dbReference type="ARBA" id="ARBA00012423"/>
    </source>
</evidence>
<evidence type="ECO:0000256" key="9">
    <source>
        <dbReference type="ARBA" id="ARBA00047337"/>
    </source>
</evidence>